<evidence type="ECO:0000256" key="6">
    <source>
        <dbReference type="ARBA" id="ARBA00022824"/>
    </source>
</evidence>
<dbReference type="GO" id="GO:0047196">
    <property type="term" value="F:long-chain-alcohol O-fatty-acyltransferase activity"/>
    <property type="evidence" value="ECO:0007669"/>
    <property type="project" value="UniProtKB-EC"/>
</dbReference>
<dbReference type="Pfam" id="PF06974">
    <property type="entry name" value="WS_DGAT_C"/>
    <property type="match status" value="1"/>
</dbReference>
<evidence type="ECO:0000313" key="14">
    <source>
        <dbReference type="Proteomes" id="UP001454036"/>
    </source>
</evidence>
<gene>
    <name evidence="13" type="ORF">LIER_15353</name>
</gene>
<comment type="similarity">
    <text evidence="8">In the N-terminal section; belongs to the long-chain O-acyltransferase family.</text>
</comment>
<evidence type="ECO:0000256" key="7">
    <source>
        <dbReference type="ARBA" id="ARBA00023315"/>
    </source>
</evidence>
<dbReference type="EMBL" id="BAABME010003303">
    <property type="protein sequence ID" value="GAA0158278.1"/>
    <property type="molecule type" value="Genomic_DNA"/>
</dbReference>
<name>A0AAV3Q4V6_LITER</name>
<dbReference type="AlphaFoldDB" id="A0AAV3Q4V6"/>
<keyword evidence="6" id="KW-0256">Endoplasmic reticulum</keyword>
<protein>
    <submittedName>
        <fullName evidence="13">Acyltransferase</fullName>
    </submittedName>
</protein>
<evidence type="ECO:0000256" key="8">
    <source>
        <dbReference type="ARBA" id="ARBA00024360"/>
    </source>
</evidence>
<comment type="caution">
    <text evidence="13">The sequence shown here is derived from an EMBL/GenBank/DDBJ whole genome shotgun (WGS) entry which is preliminary data.</text>
</comment>
<evidence type="ECO:0000256" key="4">
    <source>
        <dbReference type="ARBA" id="ARBA00005189"/>
    </source>
</evidence>
<evidence type="ECO:0000256" key="9">
    <source>
        <dbReference type="ARBA" id="ARBA00047604"/>
    </source>
</evidence>
<evidence type="ECO:0000259" key="12">
    <source>
        <dbReference type="Pfam" id="PF06974"/>
    </source>
</evidence>
<evidence type="ECO:0000259" key="11">
    <source>
        <dbReference type="Pfam" id="PF03007"/>
    </source>
</evidence>
<dbReference type="InterPro" id="IPR004255">
    <property type="entry name" value="O-acyltransferase_WSD1_N"/>
</dbReference>
<comment type="pathway">
    <text evidence="4">Lipid metabolism.</text>
</comment>
<dbReference type="GO" id="GO:0004144">
    <property type="term" value="F:diacylglycerol O-acyltransferase activity"/>
    <property type="evidence" value="ECO:0007669"/>
    <property type="project" value="UniProtKB-EC"/>
</dbReference>
<comment type="subcellular location">
    <subcellularLocation>
        <location evidence="1">Cell membrane</location>
        <topology evidence="1">Single-pass membrane protein</topology>
    </subcellularLocation>
    <subcellularLocation>
        <location evidence="2">Endoplasmic reticulum membrane</location>
    </subcellularLocation>
</comment>
<reference evidence="13 14" key="1">
    <citation type="submission" date="2024-01" db="EMBL/GenBank/DDBJ databases">
        <title>The complete chloroplast genome sequence of Lithospermum erythrorhizon: insights into the phylogenetic relationship among Boraginaceae species and the maternal lineages of purple gromwells.</title>
        <authorList>
            <person name="Okada T."/>
            <person name="Watanabe K."/>
        </authorList>
    </citation>
    <scope>NUCLEOTIDE SEQUENCE [LARGE SCALE GENOMIC DNA]</scope>
</reference>
<dbReference type="Proteomes" id="UP001454036">
    <property type="component" value="Unassembled WGS sequence"/>
</dbReference>
<evidence type="ECO:0000256" key="3">
    <source>
        <dbReference type="ARBA" id="ARBA00004771"/>
    </source>
</evidence>
<comment type="catalytic activity">
    <reaction evidence="10">
        <text>an acyl-CoA + a 1,2-diacyl-sn-glycerol = a triacyl-sn-glycerol + CoA</text>
        <dbReference type="Rhea" id="RHEA:10868"/>
        <dbReference type="ChEBI" id="CHEBI:17815"/>
        <dbReference type="ChEBI" id="CHEBI:57287"/>
        <dbReference type="ChEBI" id="CHEBI:58342"/>
        <dbReference type="ChEBI" id="CHEBI:64615"/>
        <dbReference type="EC" id="2.3.1.20"/>
    </reaction>
</comment>
<dbReference type="InterPro" id="IPR045034">
    <property type="entry name" value="O-acyltransferase_WSD1-like"/>
</dbReference>
<feature type="domain" description="O-acyltransferase WSD1 C-terminal" evidence="12">
    <location>
        <begin position="344"/>
        <end position="489"/>
    </location>
</feature>
<evidence type="ECO:0000256" key="2">
    <source>
        <dbReference type="ARBA" id="ARBA00004586"/>
    </source>
</evidence>
<sequence length="503" mass="56788">MTLNNSNNKNFLLYIRKVETIKLVVEFINMEFEKQEDAIFSPASPGAQYLNSSALSLMVVAVMESEVPIDESLIVPHLKDVIMPLNPRFSSIMVVGEDGLRKWKQVDVEFEDHIIIPKLPTEKSIEFWDKYVTGYISNISMEPLSQNRPLWEVHLVKQTTSYAAGTIIFKLHHALGDGYTLMGVVLSGLQRVDNPILPLTFPSRETKPLNGPNTHNFLRNTPRYIKRFMYTLSDFGWGVLRSKLMEDDLTPIRSGDDGVEFRPRVVNTMSFPLDSIKQIKDKLNVTINDVITGIIMMGTRMYMQDEEKESSYANSTALVLLNTRTVGGYKSVSDMLKPKTNTPWGNHFAFLHIPLPEFTNSEWSNPLNFVIKAHQIIKKKRDSASVLLTGKFLDALRTLRGPEATAEYIHSTLKNSSMAISNMIGPLDQMALAGHPIKGLYFFVAGAPQSLSVLIMSYMGYLRVAISVEKDFIDPNKFKLCMNKAFQMIYREAVGTSPLTKSI</sequence>
<keyword evidence="14" id="KW-1185">Reference proteome</keyword>
<dbReference type="GO" id="GO:0005886">
    <property type="term" value="C:plasma membrane"/>
    <property type="evidence" value="ECO:0007669"/>
    <property type="project" value="UniProtKB-SubCell"/>
</dbReference>
<evidence type="ECO:0000256" key="1">
    <source>
        <dbReference type="ARBA" id="ARBA00004162"/>
    </source>
</evidence>
<evidence type="ECO:0000313" key="13">
    <source>
        <dbReference type="EMBL" id="GAA0158278.1"/>
    </source>
</evidence>
<comment type="pathway">
    <text evidence="3">Glycerolipid metabolism; triacylglycerol biosynthesis.</text>
</comment>
<feature type="domain" description="O-acyltransferase WSD1-like N-terminal" evidence="11">
    <location>
        <begin position="135"/>
        <end position="291"/>
    </location>
</feature>
<organism evidence="13 14">
    <name type="scientific">Lithospermum erythrorhizon</name>
    <name type="common">Purple gromwell</name>
    <name type="synonym">Lithospermum officinale var. erythrorhizon</name>
    <dbReference type="NCBI Taxonomy" id="34254"/>
    <lineage>
        <taxon>Eukaryota</taxon>
        <taxon>Viridiplantae</taxon>
        <taxon>Streptophyta</taxon>
        <taxon>Embryophyta</taxon>
        <taxon>Tracheophyta</taxon>
        <taxon>Spermatophyta</taxon>
        <taxon>Magnoliopsida</taxon>
        <taxon>eudicotyledons</taxon>
        <taxon>Gunneridae</taxon>
        <taxon>Pentapetalae</taxon>
        <taxon>asterids</taxon>
        <taxon>lamiids</taxon>
        <taxon>Boraginales</taxon>
        <taxon>Boraginaceae</taxon>
        <taxon>Boraginoideae</taxon>
        <taxon>Lithospermeae</taxon>
        <taxon>Lithospermum</taxon>
    </lineage>
</organism>
<dbReference type="GO" id="GO:0019432">
    <property type="term" value="P:triglyceride biosynthetic process"/>
    <property type="evidence" value="ECO:0007669"/>
    <property type="project" value="TreeGrafter"/>
</dbReference>
<dbReference type="InterPro" id="IPR009721">
    <property type="entry name" value="O-acyltransferase_WSD1_C"/>
</dbReference>
<dbReference type="PANTHER" id="PTHR31650:SF51">
    <property type="entry name" value="O-ACYLTRANSFERASE WSD1-LIKE ISOFORM X1"/>
    <property type="match status" value="1"/>
</dbReference>
<dbReference type="PANTHER" id="PTHR31650">
    <property type="entry name" value="O-ACYLTRANSFERASE (WSD1-LIKE) FAMILY PROTEIN"/>
    <property type="match status" value="1"/>
</dbReference>
<keyword evidence="7 13" id="KW-0012">Acyltransferase</keyword>
<accession>A0AAV3Q4V6</accession>
<comment type="catalytic activity">
    <reaction evidence="9">
        <text>a long chain fatty alcohol + a fatty acyl-CoA = a long-chain alcohol wax ester + CoA</text>
        <dbReference type="Rhea" id="RHEA:38443"/>
        <dbReference type="ChEBI" id="CHEBI:17135"/>
        <dbReference type="ChEBI" id="CHEBI:57287"/>
        <dbReference type="ChEBI" id="CHEBI:77636"/>
        <dbReference type="ChEBI" id="CHEBI:235323"/>
        <dbReference type="EC" id="2.3.1.75"/>
    </reaction>
</comment>
<proteinExistence type="inferred from homology"/>
<keyword evidence="5" id="KW-0808">Transferase</keyword>
<evidence type="ECO:0000256" key="5">
    <source>
        <dbReference type="ARBA" id="ARBA00022679"/>
    </source>
</evidence>
<evidence type="ECO:0000256" key="10">
    <source>
        <dbReference type="ARBA" id="ARBA00048109"/>
    </source>
</evidence>
<dbReference type="GO" id="GO:0005789">
    <property type="term" value="C:endoplasmic reticulum membrane"/>
    <property type="evidence" value="ECO:0007669"/>
    <property type="project" value="UniProtKB-SubCell"/>
</dbReference>
<dbReference type="Pfam" id="PF03007">
    <property type="entry name" value="WS_DGAT_cat"/>
    <property type="match status" value="1"/>
</dbReference>